<protein>
    <recommendedName>
        <fullName evidence="11">Major facilitator superfamily (MFS) profile domain-containing protein</fullName>
    </recommendedName>
</protein>
<dbReference type="InterPro" id="IPR036259">
    <property type="entry name" value="MFS_trans_sf"/>
</dbReference>
<dbReference type="Proteomes" id="UP000000768">
    <property type="component" value="Chromosome 8"/>
</dbReference>
<dbReference type="InterPro" id="IPR003663">
    <property type="entry name" value="Sugar/inositol_transpt"/>
</dbReference>
<dbReference type="GO" id="GO:0016020">
    <property type="term" value="C:membrane"/>
    <property type="evidence" value="ECO:0007669"/>
    <property type="project" value="UniProtKB-SubCell"/>
</dbReference>
<feature type="transmembrane region" description="Helical" evidence="10">
    <location>
        <begin position="177"/>
        <end position="198"/>
    </location>
</feature>
<evidence type="ECO:0000256" key="6">
    <source>
        <dbReference type="ARBA" id="ARBA00022847"/>
    </source>
</evidence>
<feature type="transmembrane region" description="Helical" evidence="10">
    <location>
        <begin position="298"/>
        <end position="320"/>
    </location>
</feature>
<comment type="subcellular location">
    <subcellularLocation>
        <location evidence="1">Membrane</location>
        <topology evidence="1">Multi-pass membrane protein</topology>
    </subcellularLocation>
</comment>
<dbReference type="PROSITE" id="PS00217">
    <property type="entry name" value="SUGAR_TRANSPORT_2"/>
    <property type="match status" value="1"/>
</dbReference>
<feature type="transmembrane region" description="Helical" evidence="10">
    <location>
        <begin position="139"/>
        <end position="157"/>
    </location>
</feature>
<dbReference type="InterPro" id="IPR020846">
    <property type="entry name" value="MFS_dom"/>
</dbReference>
<dbReference type="PROSITE" id="PS50850">
    <property type="entry name" value="MFS"/>
    <property type="match status" value="1"/>
</dbReference>
<evidence type="ECO:0000256" key="3">
    <source>
        <dbReference type="ARBA" id="ARBA00022448"/>
    </source>
</evidence>
<keyword evidence="3 9" id="KW-0813">Transport</keyword>
<feature type="transmembrane region" description="Helical" evidence="10">
    <location>
        <begin position="569"/>
        <end position="587"/>
    </location>
</feature>
<dbReference type="SUPFAM" id="SSF103473">
    <property type="entry name" value="MFS general substrate transporter"/>
    <property type="match status" value="1"/>
</dbReference>
<evidence type="ECO:0000256" key="5">
    <source>
        <dbReference type="ARBA" id="ARBA00022692"/>
    </source>
</evidence>
<evidence type="ECO:0000256" key="7">
    <source>
        <dbReference type="ARBA" id="ARBA00022989"/>
    </source>
</evidence>
<feature type="domain" description="Major facilitator superfamily (MFS) profile" evidence="11">
    <location>
        <begin position="143"/>
        <end position="591"/>
    </location>
</feature>
<dbReference type="InterPro" id="IPR050814">
    <property type="entry name" value="Myo-inositol_Transporter"/>
</dbReference>
<feature type="transmembrane region" description="Helical" evidence="10">
    <location>
        <begin position="543"/>
        <end position="563"/>
    </location>
</feature>
<feature type="transmembrane region" description="Helical" evidence="10">
    <location>
        <begin position="273"/>
        <end position="292"/>
    </location>
</feature>
<comment type="similarity">
    <text evidence="2 9">Belongs to the major facilitator superfamily. Sugar transporter (TC 2.A.1.1) family.</text>
</comment>
<dbReference type="PRINTS" id="PR00171">
    <property type="entry name" value="SUGRTRNSPORT"/>
</dbReference>
<reference evidence="13" key="2">
    <citation type="journal article" date="2018" name="Plant J.">
        <title>The Sorghum bicolor reference genome: improved assembly, gene annotations, a transcriptome atlas, and signatures of genome organization.</title>
        <authorList>
            <person name="McCormick R.F."/>
            <person name="Truong S.K."/>
            <person name="Sreedasyam A."/>
            <person name="Jenkins J."/>
            <person name="Shu S."/>
            <person name="Sims D."/>
            <person name="Kennedy M."/>
            <person name="Amirebrahimi M."/>
            <person name="Weers B.D."/>
            <person name="McKinley B."/>
            <person name="Mattison A."/>
            <person name="Morishige D.T."/>
            <person name="Grimwood J."/>
            <person name="Schmutz J."/>
            <person name="Mullet J.E."/>
        </authorList>
    </citation>
    <scope>NUCLEOTIDE SEQUENCE [LARGE SCALE GENOMIC DNA]</scope>
    <source>
        <strain evidence="13">cv. BTx623</strain>
    </source>
</reference>
<dbReference type="FunCoup" id="A0A1B6PD15">
    <property type="interactions" value="6"/>
</dbReference>
<dbReference type="AlphaFoldDB" id="A0A1B6PD15"/>
<evidence type="ECO:0000256" key="8">
    <source>
        <dbReference type="ARBA" id="ARBA00023136"/>
    </source>
</evidence>
<feature type="transmembrane region" description="Helical" evidence="10">
    <location>
        <begin position="433"/>
        <end position="456"/>
    </location>
</feature>
<reference evidence="12 13" key="1">
    <citation type="journal article" date="2009" name="Nature">
        <title>The Sorghum bicolor genome and the diversification of grasses.</title>
        <authorList>
            <person name="Paterson A.H."/>
            <person name="Bowers J.E."/>
            <person name="Bruggmann R."/>
            <person name="Dubchak I."/>
            <person name="Grimwood J."/>
            <person name="Gundlach H."/>
            <person name="Haberer G."/>
            <person name="Hellsten U."/>
            <person name="Mitros T."/>
            <person name="Poliakov A."/>
            <person name="Schmutz J."/>
            <person name="Spannagl M."/>
            <person name="Tang H."/>
            <person name="Wang X."/>
            <person name="Wicker T."/>
            <person name="Bharti A.K."/>
            <person name="Chapman J."/>
            <person name="Feltus F.A."/>
            <person name="Gowik U."/>
            <person name="Grigoriev I.V."/>
            <person name="Lyons E."/>
            <person name="Maher C.A."/>
            <person name="Martis M."/>
            <person name="Narechania A."/>
            <person name="Otillar R.P."/>
            <person name="Penning B.W."/>
            <person name="Salamov A.A."/>
            <person name="Wang Y."/>
            <person name="Zhang L."/>
            <person name="Carpita N.C."/>
            <person name="Freeling M."/>
            <person name="Gingle A.R."/>
            <person name="Hash C.T."/>
            <person name="Keller B."/>
            <person name="Klein P."/>
            <person name="Kresovich S."/>
            <person name="McCann M.C."/>
            <person name="Ming R."/>
            <person name="Peterson D.G."/>
            <person name="Mehboob-ur-Rahman"/>
            <person name="Ware D."/>
            <person name="Westhoff P."/>
            <person name="Mayer K.F."/>
            <person name="Messing J."/>
            <person name="Rokhsar D.S."/>
        </authorList>
    </citation>
    <scope>NUCLEOTIDE SEQUENCE [LARGE SCALE GENOMIC DNA]</scope>
    <source>
        <strain evidence="13">cv. BTx623</strain>
    </source>
</reference>
<evidence type="ECO:0000256" key="1">
    <source>
        <dbReference type="ARBA" id="ARBA00004141"/>
    </source>
</evidence>
<sequence>MPRAPRLPSRRLALAQAATISLAAASHPGHPAARAVSPCACLYRCPSIHLSLSLSLSLLSPCGANFSSIVVSSIYSSKNIVLHRYLATPLSLSLSRARARRPATMKKEEDDLESPLLADIKEPAPAPAPADGSTKGCTYALVCALLASVTSIIYGYNRGVMSGAQKFIQADVGVTDAQLEVLIGATSVYSLLGSLAAGWACDRAGRRRTVALSAALFLAGSAVTAAADGYAALMAGQLVAGVACGFGLVVAPVYIAEISPADARGFLSSIPEIAGNSGILLSYIADFALAGLPTQLNWRLMIGIGAVPPLFLSAAATFAMPETPRWLVLHGHRDEARRVLARTVGDADRRLQEIVTSVREATKQAAGGSGGGTAPPPSTSVWREILLRPTPAVRRVMLAILGLQVFQQACGVAAMVLYAPRVFSHVGITSERAVLGATVLLGAAKTAAIVVPLFLADRLGRRPMLLASAGGMAASLLVLGLSMSMSMSMSGGATTTAAATTCVAAAVAYMATFSLGFGPVIWMYGSEILPLRLRAQGTGVGTAVNRVMSAVVGMTFISMYEAVGMAGTFYIFAALSAAAWVFVYACLPETKGRSLEEMEALFDAGAAPSTRAALSS</sequence>
<feature type="transmembrane region" description="Helical" evidence="10">
    <location>
        <begin position="497"/>
        <end position="522"/>
    </location>
</feature>
<keyword evidence="6" id="KW-0769">Symport</keyword>
<dbReference type="GO" id="GO:0015293">
    <property type="term" value="F:symporter activity"/>
    <property type="evidence" value="ECO:0007669"/>
    <property type="project" value="UniProtKB-KW"/>
</dbReference>
<keyword evidence="13" id="KW-1185">Reference proteome</keyword>
<accession>A0A1B6PD15</accession>
<feature type="transmembrane region" description="Helical" evidence="10">
    <location>
        <begin position="210"/>
        <end position="232"/>
    </location>
</feature>
<dbReference type="PANTHER" id="PTHR48020:SF49">
    <property type="entry name" value="SUGAR TRANSPORTER"/>
    <property type="match status" value="1"/>
</dbReference>
<dbReference type="InterPro" id="IPR006311">
    <property type="entry name" value="TAT_signal"/>
</dbReference>
<evidence type="ECO:0000313" key="12">
    <source>
        <dbReference type="EMBL" id="KXG23568.1"/>
    </source>
</evidence>
<organism evidence="12 13">
    <name type="scientific">Sorghum bicolor</name>
    <name type="common">Sorghum</name>
    <name type="synonym">Sorghum vulgare</name>
    <dbReference type="NCBI Taxonomy" id="4558"/>
    <lineage>
        <taxon>Eukaryota</taxon>
        <taxon>Viridiplantae</taxon>
        <taxon>Streptophyta</taxon>
        <taxon>Embryophyta</taxon>
        <taxon>Tracheophyta</taxon>
        <taxon>Spermatophyta</taxon>
        <taxon>Magnoliopsida</taxon>
        <taxon>Liliopsida</taxon>
        <taxon>Poales</taxon>
        <taxon>Poaceae</taxon>
        <taxon>PACMAD clade</taxon>
        <taxon>Panicoideae</taxon>
        <taxon>Andropogonodae</taxon>
        <taxon>Andropogoneae</taxon>
        <taxon>Sorghinae</taxon>
        <taxon>Sorghum</taxon>
    </lineage>
</organism>
<gene>
    <name evidence="12" type="ORF">SORBI_3008G111100</name>
</gene>
<evidence type="ECO:0000313" key="13">
    <source>
        <dbReference type="Proteomes" id="UP000000768"/>
    </source>
</evidence>
<dbReference type="PANTHER" id="PTHR48020">
    <property type="entry name" value="PROTON MYO-INOSITOL COTRANSPORTER"/>
    <property type="match status" value="1"/>
</dbReference>
<keyword evidence="7 10" id="KW-1133">Transmembrane helix</keyword>
<dbReference type="Pfam" id="PF00083">
    <property type="entry name" value="Sugar_tr"/>
    <property type="match status" value="1"/>
</dbReference>
<dbReference type="EMBL" id="CM000767">
    <property type="protein sequence ID" value="KXG23568.1"/>
    <property type="molecule type" value="Genomic_DNA"/>
</dbReference>
<dbReference type="PROSITE" id="PS51318">
    <property type="entry name" value="TAT"/>
    <property type="match status" value="1"/>
</dbReference>
<dbReference type="InterPro" id="IPR005828">
    <property type="entry name" value="MFS_sugar_transport-like"/>
</dbReference>
<evidence type="ECO:0000256" key="2">
    <source>
        <dbReference type="ARBA" id="ARBA00010992"/>
    </source>
</evidence>
<evidence type="ECO:0000259" key="11">
    <source>
        <dbReference type="PROSITE" id="PS50850"/>
    </source>
</evidence>
<feature type="transmembrane region" description="Helical" evidence="10">
    <location>
        <begin position="463"/>
        <end position="485"/>
    </location>
</feature>
<dbReference type="NCBIfam" id="TIGR00879">
    <property type="entry name" value="SP"/>
    <property type="match status" value="1"/>
</dbReference>
<keyword evidence="8 10" id="KW-0472">Membrane</keyword>
<dbReference type="eggNOG" id="KOG0254">
    <property type="taxonomic scope" value="Eukaryota"/>
</dbReference>
<dbReference type="InParanoid" id="A0A1B6PD15"/>
<evidence type="ECO:0000256" key="4">
    <source>
        <dbReference type="ARBA" id="ARBA00022597"/>
    </source>
</evidence>
<name>A0A1B6PD15_SORBI</name>
<evidence type="ECO:0000256" key="9">
    <source>
        <dbReference type="RuleBase" id="RU003346"/>
    </source>
</evidence>
<keyword evidence="5 10" id="KW-0812">Transmembrane</keyword>
<keyword evidence="4" id="KW-0762">Sugar transport</keyword>
<feature type="transmembrane region" description="Helical" evidence="10">
    <location>
        <begin position="396"/>
        <end position="418"/>
    </location>
</feature>
<dbReference type="Gramene" id="KXG23568">
    <property type="protein sequence ID" value="KXG23568"/>
    <property type="gene ID" value="SORBI_3008G111100"/>
</dbReference>
<dbReference type="Gene3D" id="1.20.1250.20">
    <property type="entry name" value="MFS general substrate transporter like domains"/>
    <property type="match status" value="1"/>
</dbReference>
<dbReference type="InterPro" id="IPR005829">
    <property type="entry name" value="Sugar_transporter_CS"/>
</dbReference>
<proteinExistence type="inferred from homology"/>
<dbReference type="FunFam" id="1.20.1250.20:FF:000025">
    <property type="entry name" value="probable polyol transporter 4"/>
    <property type="match status" value="1"/>
</dbReference>
<evidence type="ECO:0000256" key="10">
    <source>
        <dbReference type="SAM" id="Phobius"/>
    </source>
</evidence>
<dbReference type="OMA" id="GTTIAFW"/>
<dbReference type="OrthoDB" id="6339427at2759"/>
<feature type="transmembrane region" description="Helical" evidence="10">
    <location>
        <begin position="238"/>
        <end position="261"/>
    </location>
</feature>